<dbReference type="InterPro" id="IPR046959">
    <property type="entry name" value="PRK1-6/SRF4-like"/>
</dbReference>
<dbReference type="Pfam" id="PF13855">
    <property type="entry name" value="LRR_8"/>
    <property type="match status" value="1"/>
</dbReference>
<keyword evidence="9" id="KW-0325">Glycoprotein</keyword>
<dbReference type="PANTHER" id="PTHR48007:SF25">
    <property type="entry name" value="LEUCINE-RICH REPEAT PROTEIN KINASE FAMILY PROTEIN"/>
    <property type="match status" value="1"/>
</dbReference>
<evidence type="ECO:0000313" key="11">
    <source>
        <dbReference type="Proteomes" id="UP000886595"/>
    </source>
</evidence>
<organism evidence="10 11">
    <name type="scientific">Brassica carinata</name>
    <name type="common">Ethiopian mustard</name>
    <name type="synonym">Abyssinian cabbage</name>
    <dbReference type="NCBI Taxonomy" id="52824"/>
    <lineage>
        <taxon>Eukaryota</taxon>
        <taxon>Viridiplantae</taxon>
        <taxon>Streptophyta</taxon>
        <taxon>Embryophyta</taxon>
        <taxon>Tracheophyta</taxon>
        <taxon>Spermatophyta</taxon>
        <taxon>Magnoliopsida</taxon>
        <taxon>eudicotyledons</taxon>
        <taxon>Gunneridae</taxon>
        <taxon>Pentapetalae</taxon>
        <taxon>rosids</taxon>
        <taxon>malvids</taxon>
        <taxon>Brassicales</taxon>
        <taxon>Brassicaceae</taxon>
        <taxon>Brassiceae</taxon>
        <taxon>Brassica</taxon>
    </lineage>
</organism>
<evidence type="ECO:0000256" key="3">
    <source>
        <dbReference type="ARBA" id="ARBA00022614"/>
    </source>
</evidence>
<protein>
    <submittedName>
        <fullName evidence="10">Uncharacterized protein</fullName>
    </submittedName>
</protein>
<evidence type="ECO:0000256" key="2">
    <source>
        <dbReference type="ARBA" id="ARBA00009592"/>
    </source>
</evidence>
<evidence type="ECO:0000256" key="7">
    <source>
        <dbReference type="ARBA" id="ARBA00022989"/>
    </source>
</evidence>
<comment type="similarity">
    <text evidence="2">Belongs to the RLP family.</text>
</comment>
<proteinExistence type="inferred from homology"/>
<dbReference type="EMBL" id="JAAMPC010000013">
    <property type="protein sequence ID" value="KAG2269696.1"/>
    <property type="molecule type" value="Genomic_DNA"/>
</dbReference>
<dbReference type="Gene3D" id="3.80.10.10">
    <property type="entry name" value="Ribonuclease Inhibitor"/>
    <property type="match status" value="1"/>
</dbReference>
<dbReference type="PANTHER" id="PTHR48007">
    <property type="entry name" value="LEUCINE-RICH REPEAT RECEPTOR-LIKE PROTEIN KINASE PXC1"/>
    <property type="match status" value="1"/>
</dbReference>
<dbReference type="SUPFAM" id="SSF52058">
    <property type="entry name" value="L domain-like"/>
    <property type="match status" value="1"/>
</dbReference>
<dbReference type="Proteomes" id="UP000886595">
    <property type="component" value="Unassembled WGS sequence"/>
</dbReference>
<dbReference type="FunFam" id="3.80.10.10:FF:000041">
    <property type="entry name" value="LRR receptor-like serine/threonine-protein kinase ERECTA"/>
    <property type="match status" value="1"/>
</dbReference>
<evidence type="ECO:0000256" key="6">
    <source>
        <dbReference type="ARBA" id="ARBA00022737"/>
    </source>
</evidence>
<dbReference type="InterPro" id="IPR001611">
    <property type="entry name" value="Leu-rich_rpt"/>
</dbReference>
<dbReference type="InterPro" id="IPR032675">
    <property type="entry name" value="LRR_dom_sf"/>
</dbReference>
<dbReference type="OrthoDB" id="676979at2759"/>
<keyword evidence="11" id="KW-1185">Reference proteome</keyword>
<keyword evidence="3" id="KW-0433">Leucine-rich repeat</keyword>
<sequence length="117" mass="12976">MYGGANYLSGPIPNLSGLVNLKSVYLNDNNFSGDFPGSLTSLHRLKTINLSGNRLSGRIPTSLLLLSRLYTFDVQDNLLTGTIPPLNQTSLRYCNWEGISSSPSIQWQVSGTYWFCR</sequence>
<comment type="caution">
    <text evidence="10">The sequence shown here is derived from an EMBL/GenBank/DDBJ whole genome shotgun (WGS) entry which is preliminary data.</text>
</comment>
<accession>A0A8X7QFZ5</accession>
<reference evidence="10 11" key="1">
    <citation type="submission" date="2020-02" db="EMBL/GenBank/DDBJ databases">
        <authorList>
            <person name="Ma Q."/>
            <person name="Huang Y."/>
            <person name="Song X."/>
            <person name="Pei D."/>
        </authorList>
    </citation>
    <scope>NUCLEOTIDE SEQUENCE [LARGE SCALE GENOMIC DNA]</scope>
    <source>
        <strain evidence="10">Sxm20200214</strain>
        <tissue evidence="10">Leaf</tissue>
    </source>
</reference>
<keyword evidence="8" id="KW-0472">Membrane</keyword>
<evidence type="ECO:0000256" key="5">
    <source>
        <dbReference type="ARBA" id="ARBA00022729"/>
    </source>
</evidence>
<dbReference type="GO" id="GO:0016020">
    <property type="term" value="C:membrane"/>
    <property type="evidence" value="ECO:0007669"/>
    <property type="project" value="UniProtKB-SubCell"/>
</dbReference>
<evidence type="ECO:0000256" key="8">
    <source>
        <dbReference type="ARBA" id="ARBA00023136"/>
    </source>
</evidence>
<gene>
    <name evidence="10" type="ORF">Bca52824_064251</name>
</gene>
<name>A0A8X7QFZ5_BRACI</name>
<evidence type="ECO:0000313" key="10">
    <source>
        <dbReference type="EMBL" id="KAG2269696.1"/>
    </source>
</evidence>
<evidence type="ECO:0000256" key="1">
    <source>
        <dbReference type="ARBA" id="ARBA00004479"/>
    </source>
</evidence>
<evidence type="ECO:0000256" key="9">
    <source>
        <dbReference type="ARBA" id="ARBA00023180"/>
    </source>
</evidence>
<comment type="subcellular location">
    <subcellularLocation>
        <location evidence="1">Membrane</location>
        <topology evidence="1">Single-pass type I membrane protein</topology>
    </subcellularLocation>
</comment>
<keyword evidence="6" id="KW-0677">Repeat</keyword>
<evidence type="ECO:0000256" key="4">
    <source>
        <dbReference type="ARBA" id="ARBA00022692"/>
    </source>
</evidence>
<keyword evidence="7" id="KW-1133">Transmembrane helix</keyword>
<keyword evidence="4" id="KW-0812">Transmembrane</keyword>
<keyword evidence="5" id="KW-0732">Signal</keyword>
<dbReference type="AlphaFoldDB" id="A0A8X7QFZ5"/>